<dbReference type="EMBL" id="BPLR01019358">
    <property type="protein sequence ID" value="GIX66955.1"/>
    <property type="molecule type" value="Genomic_DNA"/>
</dbReference>
<evidence type="ECO:0000313" key="1">
    <source>
        <dbReference type="EMBL" id="GIX66955.1"/>
    </source>
</evidence>
<keyword evidence="2" id="KW-1185">Reference proteome</keyword>
<name>A0AAV4M416_CAEEX</name>
<proteinExistence type="predicted"/>
<evidence type="ECO:0000313" key="2">
    <source>
        <dbReference type="Proteomes" id="UP001054945"/>
    </source>
</evidence>
<dbReference type="AlphaFoldDB" id="A0AAV4M416"/>
<protein>
    <submittedName>
        <fullName evidence="1">Uncharacterized protein</fullName>
    </submittedName>
</protein>
<reference evidence="1 2" key="1">
    <citation type="submission" date="2021-06" db="EMBL/GenBank/DDBJ databases">
        <title>Caerostris extrusa draft genome.</title>
        <authorList>
            <person name="Kono N."/>
            <person name="Arakawa K."/>
        </authorList>
    </citation>
    <scope>NUCLEOTIDE SEQUENCE [LARGE SCALE GENOMIC DNA]</scope>
</reference>
<dbReference type="Proteomes" id="UP001054945">
    <property type="component" value="Unassembled WGS sequence"/>
</dbReference>
<organism evidence="1 2">
    <name type="scientific">Caerostris extrusa</name>
    <name type="common">Bark spider</name>
    <name type="synonym">Caerostris bankana</name>
    <dbReference type="NCBI Taxonomy" id="172846"/>
    <lineage>
        <taxon>Eukaryota</taxon>
        <taxon>Metazoa</taxon>
        <taxon>Ecdysozoa</taxon>
        <taxon>Arthropoda</taxon>
        <taxon>Chelicerata</taxon>
        <taxon>Arachnida</taxon>
        <taxon>Araneae</taxon>
        <taxon>Araneomorphae</taxon>
        <taxon>Entelegynae</taxon>
        <taxon>Araneoidea</taxon>
        <taxon>Araneidae</taxon>
        <taxon>Caerostris</taxon>
    </lineage>
</organism>
<comment type="caution">
    <text evidence="1">The sequence shown here is derived from an EMBL/GenBank/DDBJ whole genome shotgun (WGS) entry which is preliminary data.</text>
</comment>
<accession>A0AAV4M416</accession>
<sequence length="69" mass="7726">MPCNTEIACRVVGKDGLPGSETRKRKECVKNKLIGRESHPPILEVVVVDRSQLCEGFHGQTIRLKELLI</sequence>
<gene>
    <name evidence="1" type="ORF">CEXT_632141</name>
</gene>